<comment type="caution">
    <text evidence="2">The sequence shown here is derived from an EMBL/GenBank/DDBJ whole genome shotgun (WGS) entry which is preliminary data.</text>
</comment>
<dbReference type="Proteomes" id="UP000680638">
    <property type="component" value="Unassembled WGS sequence"/>
</dbReference>
<gene>
    <name evidence="2" type="ORF">J21TS3_52270</name>
</gene>
<protein>
    <recommendedName>
        <fullName evidence="1">RiboL-PSP-HEPN domain-containing protein</fullName>
    </recommendedName>
</protein>
<evidence type="ECO:0000259" key="1">
    <source>
        <dbReference type="Pfam" id="PF18735"/>
    </source>
</evidence>
<proteinExistence type="predicted"/>
<dbReference type="InterPro" id="IPR041519">
    <property type="entry name" value="HEPN_RiboL-PSP"/>
</dbReference>
<reference evidence="2 3" key="1">
    <citation type="submission" date="2021-03" db="EMBL/GenBank/DDBJ databases">
        <title>Antimicrobial resistance genes in bacteria isolated from Japanese honey, and their potential for conferring macrolide and lincosamide resistance in the American foulbrood pathogen Paenibacillus larvae.</title>
        <authorList>
            <person name="Okamoto M."/>
            <person name="Kumagai M."/>
            <person name="Kanamori H."/>
            <person name="Takamatsu D."/>
        </authorList>
    </citation>
    <scope>NUCLEOTIDE SEQUENCE [LARGE SCALE GENOMIC DNA]</scope>
    <source>
        <strain evidence="2 3">J21TS3</strain>
    </source>
</reference>
<organism evidence="2 3">
    <name type="scientific">Paenibacillus cookii</name>
    <dbReference type="NCBI Taxonomy" id="157839"/>
    <lineage>
        <taxon>Bacteria</taxon>
        <taxon>Bacillati</taxon>
        <taxon>Bacillota</taxon>
        <taxon>Bacilli</taxon>
        <taxon>Bacillales</taxon>
        <taxon>Paenibacillaceae</taxon>
        <taxon>Paenibacillus</taxon>
    </lineage>
</organism>
<feature type="domain" description="RiboL-PSP-HEPN" evidence="1">
    <location>
        <begin position="31"/>
        <end position="195"/>
    </location>
</feature>
<dbReference type="EMBL" id="BORW01000065">
    <property type="protein sequence ID" value="GIO70406.1"/>
    <property type="molecule type" value="Genomic_DNA"/>
</dbReference>
<evidence type="ECO:0000313" key="2">
    <source>
        <dbReference type="EMBL" id="GIO70406.1"/>
    </source>
</evidence>
<dbReference type="Pfam" id="PF18735">
    <property type="entry name" value="HEPN_RiboL-PSP"/>
    <property type="match status" value="1"/>
</dbReference>
<dbReference type="RefSeq" id="WP_212953160.1">
    <property type="nucleotide sequence ID" value="NZ_BORW01000065.1"/>
</dbReference>
<accession>A0ABQ4M4I4</accession>
<name>A0ABQ4M4I4_9BACL</name>
<evidence type="ECO:0000313" key="3">
    <source>
        <dbReference type="Proteomes" id="UP000680638"/>
    </source>
</evidence>
<keyword evidence="3" id="KW-1185">Reference proteome</keyword>
<sequence>MDKTIKQFNENIERIRMLHSVYLSYRSQITPLVDISDMLRSELVLLVSAVDFYVHEIVRIGMLEVFCGIRPETSSFRNYSISLKAVREALLNPESFDWLEREVIEKHSWKSFQQAEKITEALRIITDVDFWGRAALAMNSEPQLIKKKLNLIVDRRNKIAHEADMDPSYPGSRWPIDDIMVKESIDFVGSLIQNFHMNISTI</sequence>